<sequence length="210" mass="23573">MPPQMSSAQKAMRLFAVLVAGCERLATPGADGETAIFKGETRLHALMFWLRNPDYLAWELLELHAATGDAALVARVRAMLAAEEPILRRDAMPKWRFGAYDPIDTEMAMLTSRRLVRTVHRPAGPKSAENSFLLFPAAFRFEGAVAGNIAYQWYADRMRVVMQVAGERFGSDLKKTQYEHIEYAKTPGHGLIPPITRRVEERLRGIEEGS</sequence>
<evidence type="ECO:0000313" key="1">
    <source>
        <dbReference type="EMBL" id="MBC9177757.1"/>
    </source>
</evidence>
<gene>
    <name evidence="1" type="ORF">IBL25_12485</name>
</gene>
<reference evidence="1 2" key="1">
    <citation type="journal article" date="2009" name="Int. J. Syst. Evol. Microbiol.">
        <title>Transfer of Teichococcus ludipueritiae and Muricoccus roseus to the genus Roseomonas, as Roseomonas ludipueritiae comb. nov. and Roseomonas rosea comb. nov., respectively, and emended description of the genus Roseomonas.</title>
        <authorList>
            <person name="Sanchez-Porro C."/>
            <person name="Gallego V."/>
            <person name="Busse H.J."/>
            <person name="Kampfer P."/>
            <person name="Ventosa A."/>
        </authorList>
    </citation>
    <scope>NUCLEOTIDE SEQUENCE [LARGE SCALE GENOMIC DNA]</scope>
    <source>
        <strain evidence="1 2">DSM 14915</strain>
    </source>
</reference>
<keyword evidence="2" id="KW-1185">Reference proteome</keyword>
<accession>A0ABR7R7J7</accession>
<dbReference type="EMBL" id="JACTUZ010000049">
    <property type="protein sequence ID" value="MBC9177757.1"/>
    <property type="molecule type" value="Genomic_DNA"/>
</dbReference>
<dbReference type="Proteomes" id="UP000603940">
    <property type="component" value="Unassembled WGS sequence"/>
</dbReference>
<protein>
    <submittedName>
        <fullName evidence="1">Uncharacterized protein</fullName>
    </submittedName>
</protein>
<dbReference type="RefSeq" id="WP_187778877.1">
    <property type="nucleotide sequence ID" value="NZ_JACTUZ010000049.1"/>
</dbReference>
<organism evidence="1 2">
    <name type="scientific">Pseudoroseomonas ludipueritiae</name>
    <dbReference type="NCBI Taxonomy" id="198093"/>
    <lineage>
        <taxon>Bacteria</taxon>
        <taxon>Pseudomonadati</taxon>
        <taxon>Pseudomonadota</taxon>
        <taxon>Alphaproteobacteria</taxon>
        <taxon>Acetobacterales</taxon>
        <taxon>Acetobacteraceae</taxon>
        <taxon>Pseudoroseomonas</taxon>
    </lineage>
</organism>
<name>A0ABR7R7J7_9PROT</name>
<comment type="caution">
    <text evidence="1">The sequence shown here is derived from an EMBL/GenBank/DDBJ whole genome shotgun (WGS) entry which is preliminary data.</text>
</comment>
<evidence type="ECO:0000313" key="2">
    <source>
        <dbReference type="Proteomes" id="UP000603940"/>
    </source>
</evidence>
<proteinExistence type="predicted"/>